<dbReference type="PROSITE" id="PS00758">
    <property type="entry name" value="ARGE_DAPE_CPG2_1"/>
    <property type="match status" value="1"/>
</dbReference>
<dbReference type="PANTHER" id="PTHR45962:SF1">
    <property type="entry name" value="N-FATTY-ACYL-AMINO ACID SYNTHASE_HYDROLASE PM20D1"/>
    <property type="match status" value="1"/>
</dbReference>
<dbReference type="VEuPathDB" id="FungiDB:CJJ07_001148"/>
<evidence type="ECO:0000256" key="1">
    <source>
        <dbReference type="ARBA" id="ARBA00001947"/>
    </source>
</evidence>
<organism evidence="19 20">
    <name type="scientific">Candidozyma auris</name>
    <name type="common">Yeast</name>
    <name type="synonym">Candida auris</name>
    <dbReference type="NCBI Taxonomy" id="498019"/>
    <lineage>
        <taxon>Eukaryota</taxon>
        <taxon>Fungi</taxon>
        <taxon>Dikarya</taxon>
        <taxon>Ascomycota</taxon>
        <taxon>Saccharomycotina</taxon>
        <taxon>Pichiomycetes</taxon>
        <taxon>Metschnikowiaceae</taxon>
        <taxon>Candidozyma</taxon>
    </lineage>
</organism>
<evidence type="ECO:0000256" key="15">
    <source>
        <dbReference type="PIRSR" id="PIRSR037217-1"/>
    </source>
</evidence>
<dbReference type="VEuPathDB" id="FungiDB:QG37_02579"/>
<dbReference type="Proteomes" id="UP000037122">
    <property type="component" value="Unassembled WGS sequence"/>
</dbReference>
<dbReference type="PIRSF" id="PIRSF037217">
    <property type="entry name" value="Carboxypeptidase_S"/>
    <property type="match status" value="1"/>
</dbReference>
<dbReference type="VEuPathDB" id="FungiDB:CJI96_0000943"/>
<feature type="binding site" evidence="16">
    <location>
        <position position="257"/>
    </location>
    <ligand>
        <name>Zn(2+)</name>
        <dbReference type="ChEBI" id="CHEBI:29105"/>
        <label>2</label>
    </ligand>
</feature>
<evidence type="ECO:0000256" key="8">
    <source>
        <dbReference type="ARBA" id="ARBA00022723"/>
    </source>
</evidence>
<dbReference type="InterPro" id="IPR011650">
    <property type="entry name" value="Peptidase_M20_dimer"/>
</dbReference>
<dbReference type="SUPFAM" id="SSF53187">
    <property type="entry name" value="Zn-dependent exopeptidases"/>
    <property type="match status" value="1"/>
</dbReference>
<evidence type="ECO:0000256" key="10">
    <source>
        <dbReference type="ARBA" id="ARBA00022833"/>
    </source>
</evidence>
<feature type="binding site" evidence="16">
    <location>
        <position position="229"/>
    </location>
    <ligand>
        <name>Zn(2+)</name>
        <dbReference type="ChEBI" id="CHEBI:29105"/>
        <label>1</label>
    </ligand>
</feature>
<dbReference type="InterPro" id="IPR001261">
    <property type="entry name" value="ArgE/DapE_CS"/>
</dbReference>
<keyword evidence="7 17" id="KW-0812">Transmembrane</keyword>
<dbReference type="InterPro" id="IPR002933">
    <property type="entry name" value="Peptidase_M20"/>
</dbReference>
<keyword evidence="14" id="KW-0325">Glycoprotein</keyword>
<evidence type="ECO:0000256" key="17">
    <source>
        <dbReference type="SAM" id="Phobius"/>
    </source>
</evidence>
<protein>
    <recommendedName>
        <fullName evidence="18">Peptidase M20 dimerisation domain-containing protein</fullName>
    </recommendedName>
</protein>
<dbReference type="AlphaFoldDB" id="A0A0L0P3E7"/>
<keyword evidence="4" id="KW-1017">Isopeptide bond</keyword>
<keyword evidence="12 17" id="KW-1133">Transmembrane helix</keyword>
<dbReference type="Pfam" id="PF01546">
    <property type="entry name" value="Peptidase_M20"/>
    <property type="match status" value="1"/>
</dbReference>
<feature type="domain" description="Peptidase M20 dimerisation" evidence="18">
    <location>
        <begin position="277"/>
        <end position="435"/>
    </location>
</feature>
<dbReference type="Gene3D" id="3.30.70.360">
    <property type="match status" value="1"/>
</dbReference>
<keyword evidence="9" id="KW-0378">Hydrolase</keyword>
<dbReference type="FunFam" id="3.40.630.10:FF:000098">
    <property type="entry name" value="Gly-Xaa carboxypeptidase"/>
    <property type="match status" value="1"/>
</dbReference>
<comment type="cofactor">
    <cofactor evidence="1">
        <name>Zn(2+)</name>
        <dbReference type="ChEBI" id="CHEBI:29105"/>
    </cofactor>
</comment>
<dbReference type="EMBL" id="LGST01000018">
    <property type="protein sequence ID" value="KNE00546.1"/>
    <property type="molecule type" value="Genomic_DNA"/>
</dbReference>
<feature type="binding site" evidence="16">
    <location>
        <position position="194"/>
    </location>
    <ligand>
        <name>Zn(2+)</name>
        <dbReference type="ChEBI" id="CHEBI:29105"/>
        <label>2</label>
    </ligand>
</feature>
<feature type="binding site" evidence="16">
    <location>
        <position position="541"/>
    </location>
    <ligand>
        <name>Zn(2+)</name>
        <dbReference type="ChEBI" id="CHEBI:29105"/>
        <label>1</label>
    </ligand>
</feature>
<dbReference type="InterPro" id="IPR036264">
    <property type="entry name" value="Bact_exopeptidase_dim_dom"/>
</dbReference>
<dbReference type="VEuPathDB" id="FungiDB:CJI97_000218"/>
<evidence type="ECO:0000256" key="9">
    <source>
        <dbReference type="ARBA" id="ARBA00022801"/>
    </source>
</evidence>
<evidence type="ECO:0000313" key="20">
    <source>
        <dbReference type="Proteomes" id="UP000037122"/>
    </source>
</evidence>
<evidence type="ECO:0000256" key="16">
    <source>
        <dbReference type="PIRSR" id="PIRSR037217-2"/>
    </source>
</evidence>
<comment type="similarity">
    <text evidence="3">Belongs to the peptidase M20A family.</text>
</comment>
<feature type="active site" description="Proton acceptor" evidence="15">
    <location>
        <position position="228"/>
    </location>
</feature>
<evidence type="ECO:0000313" key="19">
    <source>
        <dbReference type="EMBL" id="KNE00546.1"/>
    </source>
</evidence>
<comment type="caution">
    <text evidence="19">The sequence shown here is derived from an EMBL/GenBank/DDBJ whole genome shotgun (WGS) entry which is preliminary data.</text>
</comment>
<keyword evidence="5" id="KW-0121">Carboxypeptidase</keyword>
<dbReference type="Gene3D" id="3.40.630.10">
    <property type="entry name" value="Zn peptidases"/>
    <property type="match status" value="1"/>
</dbReference>
<reference evidence="20" key="1">
    <citation type="journal article" date="2015" name="BMC Genomics">
        <title>Draft genome of a commonly misdiagnosed multidrug resistant pathogen Candida auris.</title>
        <authorList>
            <person name="Chatterjee S."/>
            <person name="Alampalli S.V."/>
            <person name="Nageshan R.K."/>
            <person name="Chettiar S.T."/>
            <person name="Joshi S."/>
            <person name="Tatu U.S."/>
        </authorList>
    </citation>
    <scope>NUCLEOTIDE SEQUENCE [LARGE SCALE GENOMIC DNA]</scope>
    <source>
        <strain evidence="20">6684</strain>
    </source>
</reference>
<keyword evidence="8 16" id="KW-0479">Metal-binding</keyword>
<keyword evidence="11" id="KW-0832">Ubl conjugation</keyword>
<feature type="binding site" evidence="16">
    <location>
        <position position="159"/>
    </location>
    <ligand>
        <name>Zn(2+)</name>
        <dbReference type="ChEBI" id="CHEBI:29105"/>
        <label>2</label>
    </ligand>
</feature>
<keyword evidence="10 16" id="KW-0862">Zinc</keyword>
<dbReference type="InterPro" id="IPR047177">
    <property type="entry name" value="Pept_M20A"/>
</dbReference>
<feature type="transmembrane region" description="Helical" evidence="17">
    <location>
        <begin position="15"/>
        <end position="37"/>
    </location>
</feature>
<dbReference type="CDD" id="cd05674">
    <property type="entry name" value="M20_yscS"/>
    <property type="match status" value="1"/>
</dbReference>
<evidence type="ECO:0000256" key="14">
    <source>
        <dbReference type="ARBA" id="ARBA00023180"/>
    </source>
</evidence>
<proteinExistence type="inferred from homology"/>
<evidence type="ECO:0000256" key="3">
    <source>
        <dbReference type="ARBA" id="ARBA00006247"/>
    </source>
</evidence>
<dbReference type="Gene3D" id="1.10.150.900">
    <property type="match status" value="1"/>
</dbReference>
<evidence type="ECO:0000256" key="12">
    <source>
        <dbReference type="ARBA" id="ARBA00022989"/>
    </source>
</evidence>
<dbReference type="Pfam" id="PF07687">
    <property type="entry name" value="M20_dimer"/>
    <property type="match status" value="1"/>
</dbReference>
<accession>A0A0L0P3E7</accession>
<feature type="binding site" evidence="16">
    <location>
        <position position="194"/>
    </location>
    <ligand>
        <name>Zn(2+)</name>
        <dbReference type="ChEBI" id="CHEBI:29105"/>
        <label>1</label>
    </ligand>
</feature>
<evidence type="ECO:0000256" key="4">
    <source>
        <dbReference type="ARBA" id="ARBA00022499"/>
    </source>
</evidence>
<dbReference type="GO" id="GO:0000328">
    <property type="term" value="C:fungal-type vacuole lumen"/>
    <property type="evidence" value="ECO:0007669"/>
    <property type="project" value="TreeGrafter"/>
</dbReference>
<keyword evidence="13 17" id="KW-0472">Membrane</keyword>
<dbReference type="VEuPathDB" id="FungiDB:B9J08_000216"/>
<evidence type="ECO:0000256" key="11">
    <source>
        <dbReference type="ARBA" id="ARBA00022843"/>
    </source>
</evidence>
<evidence type="ECO:0000256" key="13">
    <source>
        <dbReference type="ARBA" id="ARBA00023136"/>
    </source>
</evidence>
<dbReference type="GO" id="GO:0051603">
    <property type="term" value="P:proteolysis involved in protein catabolic process"/>
    <property type="evidence" value="ECO:0007669"/>
    <property type="project" value="TreeGrafter"/>
</dbReference>
<sequence>MIGLPDESSKKSKKYGAVSIAAIVVVIVFFSTNLFAWSKILLLGQDTDICPIVKIERPELFYKDNSTVTNILQGDEFRKVSAEKLLKAVQVDTQIYDDPPEVDSNPEYWAKFKKFHKYLEKTFPTVYEHLEVNTVNTYGLVFYWKGSNSKLKPLMLTAHQDVVPVQEETLGDWSHPPFEGYFDGKTMFGRGVSDCKNVLVSIMETLEILIKQDFKPERGIIAAFGMDEEVSGWHGALHIAGYLEERFGKDGIYAIIDEGAGLTKDPFTGNIIAMPGTGEKGYVDVEISLTTPGGHSSVPPDHTSIGILSELAYVIEQEQYEPVLTELNPTLHMLQCQAAHDHRKKIPGILRKLILRAGYDKVANSFVLKQLSKIPSLRYLMQTSQALDIISGGEKNNALPENAKLLVNHRVAIEKNVDSVKEAITKKVLAVAKKHDVGLNAFGKKLLEPTAKGNFDVHVSGKSTETAPVTPIGDELWGYVAGVTRHIFEDYVFTNLTDPVVVAPAIMTGNTDTRHYWNLTDHIYRYSPMFMLDFLKDTNVHSVDEHIEFDNHLRLLAFFYEFIQVVQQ</sequence>
<comment type="subcellular location">
    <subcellularLocation>
        <location evidence="2">Membrane</location>
        <topology evidence="2">Single-pass membrane protein</topology>
    </subcellularLocation>
</comment>
<evidence type="ECO:0000256" key="6">
    <source>
        <dbReference type="ARBA" id="ARBA00022670"/>
    </source>
</evidence>
<dbReference type="GO" id="GO:0016020">
    <property type="term" value="C:membrane"/>
    <property type="evidence" value="ECO:0007669"/>
    <property type="project" value="UniProtKB-SubCell"/>
</dbReference>
<evidence type="ECO:0000259" key="18">
    <source>
        <dbReference type="Pfam" id="PF07687"/>
    </source>
</evidence>
<dbReference type="SUPFAM" id="SSF55031">
    <property type="entry name" value="Bacterial exopeptidase dimerisation domain"/>
    <property type="match status" value="1"/>
</dbReference>
<feature type="active site" evidence="15">
    <location>
        <position position="161"/>
    </location>
</feature>
<dbReference type="InterPro" id="IPR017141">
    <property type="entry name" value="Pept_M20_carboxypep"/>
</dbReference>
<keyword evidence="6" id="KW-0645">Protease</keyword>
<dbReference type="VEuPathDB" id="FungiDB:CJJ09_002189"/>
<dbReference type="GO" id="GO:0004181">
    <property type="term" value="F:metallocarboxypeptidase activity"/>
    <property type="evidence" value="ECO:0007669"/>
    <property type="project" value="InterPro"/>
</dbReference>
<name>A0A0L0P3E7_CANAR</name>
<evidence type="ECO:0000256" key="7">
    <source>
        <dbReference type="ARBA" id="ARBA00022692"/>
    </source>
</evidence>
<dbReference type="PANTHER" id="PTHR45962">
    <property type="entry name" value="N-FATTY-ACYL-AMINO ACID SYNTHASE/HYDROLASE PM20D1"/>
    <property type="match status" value="1"/>
</dbReference>
<evidence type="ECO:0000256" key="2">
    <source>
        <dbReference type="ARBA" id="ARBA00004167"/>
    </source>
</evidence>
<gene>
    <name evidence="19" type="ORF">QG37_02579</name>
</gene>
<dbReference type="GO" id="GO:0046872">
    <property type="term" value="F:metal ion binding"/>
    <property type="evidence" value="ECO:0007669"/>
    <property type="project" value="UniProtKB-KW"/>
</dbReference>
<evidence type="ECO:0000256" key="5">
    <source>
        <dbReference type="ARBA" id="ARBA00022645"/>
    </source>
</evidence>